<dbReference type="OrthoDB" id="9897789at2"/>
<keyword evidence="1" id="KW-1133">Transmembrane helix</keyword>
<feature type="transmembrane region" description="Helical" evidence="1">
    <location>
        <begin position="78"/>
        <end position="99"/>
    </location>
</feature>
<proteinExistence type="predicted"/>
<dbReference type="AlphaFoldDB" id="A0A1H4ED78"/>
<dbReference type="EMBL" id="FNRK01000037">
    <property type="protein sequence ID" value="SEA82688.1"/>
    <property type="molecule type" value="Genomic_DNA"/>
</dbReference>
<dbReference type="STRING" id="81409.SAMN04515656_13712"/>
<evidence type="ECO:0000313" key="2">
    <source>
        <dbReference type="EMBL" id="SEA82688.1"/>
    </source>
</evidence>
<reference evidence="2 3" key="1">
    <citation type="submission" date="2016-10" db="EMBL/GenBank/DDBJ databases">
        <authorList>
            <person name="de Groot N.N."/>
        </authorList>
    </citation>
    <scope>NUCLEOTIDE SEQUENCE [LARGE SCALE GENOMIC DNA]</scope>
    <source>
        <strain evidence="2 3">SR12</strain>
    </source>
</reference>
<evidence type="ECO:0000313" key="3">
    <source>
        <dbReference type="Proteomes" id="UP000199394"/>
    </source>
</evidence>
<organism evidence="2 3">
    <name type="scientific">Eubacterium aggregans</name>
    <dbReference type="NCBI Taxonomy" id="81409"/>
    <lineage>
        <taxon>Bacteria</taxon>
        <taxon>Bacillati</taxon>
        <taxon>Bacillota</taxon>
        <taxon>Clostridia</taxon>
        <taxon>Eubacteriales</taxon>
        <taxon>Eubacteriaceae</taxon>
        <taxon>Eubacterium</taxon>
    </lineage>
</organism>
<sequence>MAGNVGHPFFGNQYVSSSYTGGYHYDWTPNSNVTEASNLSVRTVSDNTKILSSNAALPQSANKILTRSPKIEVNGNGAMIAIVVVSAVAAIGTGVYFLYKQISKKRKSKEEVFQSIKLENVGTCKNCSEPLIGSEYVDENTSDSHTAYIICKKCGEKNYAWYTDGDDVQELSE</sequence>
<keyword evidence="1" id="KW-0472">Membrane</keyword>
<keyword evidence="1" id="KW-0812">Transmembrane</keyword>
<dbReference type="Proteomes" id="UP000199394">
    <property type="component" value="Unassembled WGS sequence"/>
</dbReference>
<dbReference type="RefSeq" id="WP_090309784.1">
    <property type="nucleotide sequence ID" value="NZ_FNRK01000037.1"/>
</dbReference>
<name>A0A1H4ED78_9FIRM</name>
<gene>
    <name evidence="2" type="ORF">SAMN04515656_13712</name>
</gene>
<protein>
    <submittedName>
        <fullName evidence="2">Uncharacterized protein</fullName>
    </submittedName>
</protein>
<accession>A0A1H4ED78</accession>
<evidence type="ECO:0000256" key="1">
    <source>
        <dbReference type="SAM" id="Phobius"/>
    </source>
</evidence>
<keyword evidence="3" id="KW-1185">Reference proteome</keyword>